<sequence>MLMRRFFWSKLSSFGTSFADTRLMPKKFETMLWHEPIDMSISSATSLIVIRRFSKTIFFTASTFSPVVDVVVRPERGSSFASSRPSWKSLYHL</sequence>
<proteinExistence type="predicted"/>
<organism evidence="1">
    <name type="scientific">Lepeophtheirus salmonis</name>
    <name type="common">Salmon louse</name>
    <name type="synonym">Caligus salmonis</name>
    <dbReference type="NCBI Taxonomy" id="72036"/>
    <lineage>
        <taxon>Eukaryota</taxon>
        <taxon>Metazoa</taxon>
        <taxon>Ecdysozoa</taxon>
        <taxon>Arthropoda</taxon>
        <taxon>Crustacea</taxon>
        <taxon>Multicrustacea</taxon>
        <taxon>Hexanauplia</taxon>
        <taxon>Copepoda</taxon>
        <taxon>Siphonostomatoida</taxon>
        <taxon>Caligidae</taxon>
        <taxon>Lepeophtheirus</taxon>
    </lineage>
</organism>
<accession>A0A0K2T8G6</accession>
<reference evidence="1" key="1">
    <citation type="submission" date="2014-05" db="EMBL/GenBank/DDBJ databases">
        <authorList>
            <person name="Chronopoulou M."/>
        </authorList>
    </citation>
    <scope>NUCLEOTIDE SEQUENCE</scope>
    <source>
        <tissue evidence="1">Whole organism</tissue>
    </source>
</reference>
<dbReference type="EMBL" id="HACA01004486">
    <property type="protein sequence ID" value="CDW21847.1"/>
    <property type="molecule type" value="Transcribed_RNA"/>
</dbReference>
<protein>
    <submittedName>
        <fullName evidence="1">Uncharacterized protein</fullName>
    </submittedName>
</protein>
<name>A0A0K2T8G6_LEPSM</name>
<dbReference type="AlphaFoldDB" id="A0A0K2T8G6"/>
<evidence type="ECO:0000313" key="1">
    <source>
        <dbReference type="EMBL" id="CDW21847.1"/>
    </source>
</evidence>